<evidence type="ECO:0000313" key="2">
    <source>
        <dbReference type="EMBL" id="KZB01755.1"/>
    </source>
</evidence>
<gene>
    <name evidence="2" type="ORF">A4A59_11975</name>
</gene>
<dbReference type="InterPro" id="IPR003673">
    <property type="entry name" value="CoA-Trfase_fam_III"/>
</dbReference>
<dbReference type="RefSeq" id="WP_062940791.1">
    <property type="nucleotide sequence ID" value="NZ_CP171845.1"/>
</dbReference>
<dbReference type="SUPFAM" id="SSF89796">
    <property type="entry name" value="CoA-transferase family III (CaiB/BaiF)"/>
    <property type="match status" value="1"/>
</dbReference>
<dbReference type="Gene3D" id="3.40.50.10540">
    <property type="entry name" value="Crotonobetainyl-coa:carnitine coa-transferase, domain 1"/>
    <property type="match status" value="1"/>
</dbReference>
<dbReference type="PANTHER" id="PTHR48207:SF4">
    <property type="entry name" value="BLL6097 PROTEIN"/>
    <property type="match status" value="1"/>
</dbReference>
<name>A0A154IMC0_RHILE</name>
<proteinExistence type="predicted"/>
<dbReference type="AlphaFoldDB" id="A0A154IMC0"/>
<dbReference type="Gene3D" id="3.30.1540.10">
    <property type="entry name" value="formyl-coa transferase, domain 3"/>
    <property type="match status" value="1"/>
</dbReference>
<protein>
    <submittedName>
        <fullName evidence="2">Acetyl-CoA acetyltransferase</fullName>
    </submittedName>
</protein>
<dbReference type="InterPro" id="IPR050483">
    <property type="entry name" value="CoA-transferase_III_domain"/>
</dbReference>
<evidence type="ECO:0000256" key="1">
    <source>
        <dbReference type="ARBA" id="ARBA00022679"/>
    </source>
</evidence>
<comment type="caution">
    <text evidence="2">The sequence shown here is derived from an EMBL/GenBank/DDBJ whole genome shotgun (WGS) entry which is preliminary data.</text>
</comment>
<dbReference type="Pfam" id="PF02515">
    <property type="entry name" value="CoA_transf_3"/>
    <property type="match status" value="1"/>
</dbReference>
<dbReference type="PANTHER" id="PTHR48207">
    <property type="entry name" value="SUCCINATE--HYDROXYMETHYLGLUTARATE COA-TRANSFERASE"/>
    <property type="match status" value="1"/>
</dbReference>
<sequence length="390" mass="42695">MSGPLEGVRVIDLTTVGMGPYATQTLGDMGADIIKVEALDGDPFRDVAPSRHPKMGAAFLNLNRNKRSIALNLKLPEDKRAFLDLLDDADVFVTNTRPQALRKLGLDFETMSTSRPRLIYCSLNGFSERGPYAGKPAFDDIIQAMSGLAWLQGRNQGEPAYVNTILADKVAGLAAAGAIGMALFERERSGLGQSVEVPMFELMVSFTLIEHMAGATFIPPTQAAGYDRVLSPHRKPYRTSDGFVSLLPYTSAHWQRFFEAAGRPELASDPELIDPAARSRTIDRWYQHLAQTVALRTTAEWLQLASSIDVPIAPVLSPDDLLADPHLAAVGLFKRDDHPSEGSVVTTGIPITFSRTPGDIRRLAPCLNEHREEILEEPRGRVVPALSGRR</sequence>
<reference evidence="2" key="1">
    <citation type="submission" date="2016-03" db="EMBL/GenBank/DDBJ databases">
        <title>Microsymbionts genomes from the relict species Vavilovia formosa.</title>
        <authorList>
            <person name="Chirak E."/>
            <person name="Kimeklis A."/>
            <person name="Kopat V."/>
            <person name="Andronov E."/>
        </authorList>
    </citation>
    <scope>NUCLEOTIDE SEQUENCE [LARGE SCALE GENOMIC DNA]</scope>
    <source>
        <strain evidence="2">Vaf12</strain>
    </source>
</reference>
<dbReference type="InterPro" id="IPR023606">
    <property type="entry name" value="CoA-Trfase_III_dom_1_sf"/>
</dbReference>
<keyword evidence="1 2" id="KW-0808">Transferase</keyword>
<dbReference type="InterPro" id="IPR044855">
    <property type="entry name" value="CoA-Trfase_III_dom3_sf"/>
</dbReference>
<dbReference type="EMBL" id="LVYU01000078">
    <property type="protein sequence ID" value="KZB01755.1"/>
    <property type="molecule type" value="Genomic_DNA"/>
</dbReference>
<dbReference type="GO" id="GO:0008410">
    <property type="term" value="F:CoA-transferase activity"/>
    <property type="evidence" value="ECO:0007669"/>
    <property type="project" value="TreeGrafter"/>
</dbReference>
<organism evidence="2">
    <name type="scientific">Rhizobium leguminosarum</name>
    <dbReference type="NCBI Taxonomy" id="384"/>
    <lineage>
        <taxon>Bacteria</taxon>
        <taxon>Pseudomonadati</taxon>
        <taxon>Pseudomonadota</taxon>
        <taxon>Alphaproteobacteria</taxon>
        <taxon>Hyphomicrobiales</taxon>
        <taxon>Rhizobiaceae</taxon>
        <taxon>Rhizobium/Agrobacterium group</taxon>
        <taxon>Rhizobium</taxon>
    </lineage>
</organism>
<accession>A0A154IMC0</accession>